<evidence type="ECO:0000256" key="1">
    <source>
        <dbReference type="SAM" id="Coils"/>
    </source>
</evidence>
<organism evidence="2">
    <name type="scientific">uncultured Caudovirales phage</name>
    <dbReference type="NCBI Taxonomy" id="2100421"/>
    <lineage>
        <taxon>Viruses</taxon>
        <taxon>Duplodnaviria</taxon>
        <taxon>Heunggongvirae</taxon>
        <taxon>Uroviricota</taxon>
        <taxon>Caudoviricetes</taxon>
        <taxon>Peduoviridae</taxon>
        <taxon>Maltschvirus</taxon>
        <taxon>Maltschvirus maltsch</taxon>
    </lineage>
</organism>
<feature type="coiled-coil region" evidence="1">
    <location>
        <begin position="30"/>
        <end position="64"/>
    </location>
</feature>
<dbReference type="GO" id="GO:0019069">
    <property type="term" value="P:viral capsid assembly"/>
    <property type="evidence" value="ECO:0007669"/>
    <property type="project" value="InterPro"/>
</dbReference>
<evidence type="ECO:0000313" key="2">
    <source>
        <dbReference type="EMBL" id="CAB4149466.1"/>
    </source>
</evidence>
<dbReference type="InterPro" id="IPR009636">
    <property type="entry name" value="SCAF"/>
</dbReference>
<protein>
    <submittedName>
        <fullName evidence="2">Uncharacterized protein</fullName>
    </submittedName>
</protein>
<dbReference type="EMBL" id="LR796523">
    <property type="protein sequence ID" value="CAB4149466.1"/>
    <property type="molecule type" value="Genomic_DNA"/>
</dbReference>
<reference evidence="2" key="1">
    <citation type="submission" date="2020-04" db="EMBL/GenBank/DDBJ databases">
        <authorList>
            <person name="Chiriac C."/>
            <person name="Salcher M."/>
            <person name="Ghai R."/>
            <person name="Kavagutti S V."/>
        </authorList>
    </citation>
    <scope>NUCLEOTIDE SEQUENCE</scope>
</reference>
<dbReference type="Pfam" id="PF06810">
    <property type="entry name" value="Phage_scaffold"/>
    <property type="match status" value="1"/>
</dbReference>
<gene>
    <name evidence="2" type="ORF">UFOVP552_1</name>
</gene>
<proteinExistence type="predicted"/>
<accession>A0A6J5MWG2</accession>
<sequence length="131" mass="14991">METNNTEQVATEVTTEETTLNDPKAVLAALDRAKSDAKRFREEKEKLEVDLNSTNQKIAEFSGKLLHEKVLQKISDEGVKDPRRLLKFMDLTKFEFDDNFDVIGFEGQFNQLKEDLPEIFDPKLRVGGQAD</sequence>
<feature type="non-terminal residue" evidence="2">
    <location>
        <position position="131"/>
    </location>
</feature>
<name>A0A6J5MWG2_9CAUD</name>
<keyword evidence="1" id="KW-0175">Coiled coil</keyword>